<evidence type="ECO:0000313" key="2">
    <source>
        <dbReference type="EMBL" id="KAK9136829.1"/>
    </source>
</evidence>
<keyword evidence="3" id="KW-1185">Reference proteome</keyword>
<dbReference type="AlphaFoldDB" id="A0AAP0JMZ2"/>
<evidence type="ECO:0000313" key="3">
    <source>
        <dbReference type="Proteomes" id="UP001417504"/>
    </source>
</evidence>
<organism evidence="2 3">
    <name type="scientific">Stephania japonica</name>
    <dbReference type="NCBI Taxonomy" id="461633"/>
    <lineage>
        <taxon>Eukaryota</taxon>
        <taxon>Viridiplantae</taxon>
        <taxon>Streptophyta</taxon>
        <taxon>Embryophyta</taxon>
        <taxon>Tracheophyta</taxon>
        <taxon>Spermatophyta</taxon>
        <taxon>Magnoliopsida</taxon>
        <taxon>Ranunculales</taxon>
        <taxon>Menispermaceae</taxon>
        <taxon>Menispermoideae</taxon>
        <taxon>Cissampelideae</taxon>
        <taxon>Stephania</taxon>
    </lineage>
</organism>
<feature type="region of interest" description="Disordered" evidence="1">
    <location>
        <begin position="78"/>
        <end position="108"/>
    </location>
</feature>
<protein>
    <submittedName>
        <fullName evidence="2">Uncharacterized protein</fullName>
    </submittedName>
</protein>
<accession>A0AAP0JMZ2</accession>
<comment type="caution">
    <text evidence="2">The sequence shown here is derived from an EMBL/GenBank/DDBJ whole genome shotgun (WGS) entry which is preliminary data.</text>
</comment>
<sequence length="133" mass="15155">MCVILDPHMIEWRAKGKGPARRYTLRSRRISRDFTLAARLAAHDRRLSYAIGHDESSIQCHKSLTKIERPPDAIVMRQRQSDGRLRESATQPKREHETPIVKTTPSSGATEIVTPAPLSTVVIKLCDFYYSRV</sequence>
<dbReference type="EMBL" id="JBBNAE010000003">
    <property type="protein sequence ID" value="KAK9136829.1"/>
    <property type="molecule type" value="Genomic_DNA"/>
</dbReference>
<proteinExistence type="predicted"/>
<dbReference type="Proteomes" id="UP001417504">
    <property type="component" value="Unassembled WGS sequence"/>
</dbReference>
<name>A0AAP0JMZ2_9MAGN</name>
<feature type="compositionally biased region" description="Basic and acidic residues" evidence="1">
    <location>
        <begin position="79"/>
        <end position="99"/>
    </location>
</feature>
<gene>
    <name evidence="2" type="ORF">Sjap_007423</name>
</gene>
<evidence type="ECO:0000256" key="1">
    <source>
        <dbReference type="SAM" id="MobiDB-lite"/>
    </source>
</evidence>
<reference evidence="2 3" key="1">
    <citation type="submission" date="2024-01" db="EMBL/GenBank/DDBJ databases">
        <title>Genome assemblies of Stephania.</title>
        <authorList>
            <person name="Yang L."/>
        </authorList>
    </citation>
    <scope>NUCLEOTIDE SEQUENCE [LARGE SCALE GENOMIC DNA]</scope>
    <source>
        <strain evidence="2">QJT</strain>
        <tissue evidence="2">Leaf</tissue>
    </source>
</reference>